<protein>
    <recommendedName>
        <fullName evidence="5">Pentatricopeptide repeat-containing protein</fullName>
    </recommendedName>
</protein>
<name>A0A9Q0L0M6_9MAGN</name>
<dbReference type="GO" id="GO:0009451">
    <property type="term" value="P:RNA modification"/>
    <property type="evidence" value="ECO:0007669"/>
    <property type="project" value="InterPro"/>
</dbReference>
<accession>A0A9Q0L0M6</accession>
<dbReference type="FunFam" id="1.25.40.10:FF:000073">
    <property type="entry name" value="Pentatricopeptide repeat-containing protein chloroplastic"/>
    <property type="match status" value="1"/>
</dbReference>
<dbReference type="PROSITE" id="PS51375">
    <property type="entry name" value="PPR"/>
    <property type="match status" value="4"/>
</dbReference>
<dbReference type="SUPFAM" id="SSF48452">
    <property type="entry name" value="TPR-like"/>
    <property type="match status" value="1"/>
</dbReference>
<evidence type="ECO:0008006" key="5">
    <source>
        <dbReference type="Google" id="ProtNLM"/>
    </source>
</evidence>
<dbReference type="InterPro" id="IPR046848">
    <property type="entry name" value="E_motif"/>
</dbReference>
<proteinExistence type="predicted"/>
<dbReference type="AlphaFoldDB" id="A0A9Q0L0M6"/>
<dbReference type="Pfam" id="PF01535">
    <property type="entry name" value="PPR"/>
    <property type="match status" value="6"/>
</dbReference>
<dbReference type="InterPro" id="IPR002885">
    <property type="entry name" value="PPR_rpt"/>
</dbReference>
<organism evidence="3 4">
    <name type="scientific">Protea cynaroides</name>
    <dbReference type="NCBI Taxonomy" id="273540"/>
    <lineage>
        <taxon>Eukaryota</taxon>
        <taxon>Viridiplantae</taxon>
        <taxon>Streptophyta</taxon>
        <taxon>Embryophyta</taxon>
        <taxon>Tracheophyta</taxon>
        <taxon>Spermatophyta</taxon>
        <taxon>Magnoliopsida</taxon>
        <taxon>Proteales</taxon>
        <taxon>Proteaceae</taxon>
        <taxon>Protea</taxon>
    </lineage>
</organism>
<dbReference type="PANTHER" id="PTHR47926:SF354">
    <property type="entry name" value="REPEAT (PPR-LIKE) SUPERFAMILY PROTEIN, PUTATIVE-RELATED"/>
    <property type="match status" value="1"/>
</dbReference>
<dbReference type="NCBIfam" id="TIGR00756">
    <property type="entry name" value="PPR"/>
    <property type="match status" value="2"/>
</dbReference>
<feature type="repeat" description="PPR" evidence="2">
    <location>
        <begin position="37"/>
        <end position="71"/>
    </location>
</feature>
<dbReference type="OrthoDB" id="1927428at2759"/>
<dbReference type="Pfam" id="PF20431">
    <property type="entry name" value="E_motif"/>
    <property type="match status" value="1"/>
</dbReference>
<gene>
    <name evidence="3" type="ORF">NE237_031185</name>
</gene>
<evidence type="ECO:0000256" key="2">
    <source>
        <dbReference type="PROSITE-ProRule" id="PRU00708"/>
    </source>
</evidence>
<evidence type="ECO:0000313" key="3">
    <source>
        <dbReference type="EMBL" id="KAJ4980348.1"/>
    </source>
</evidence>
<reference evidence="3" key="1">
    <citation type="journal article" date="2023" name="Plant J.">
        <title>The genome of the king protea, Protea cynaroides.</title>
        <authorList>
            <person name="Chang J."/>
            <person name="Duong T.A."/>
            <person name="Schoeman C."/>
            <person name="Ma X."/>
            <person name="Roodt D."/>
            <person name="Barker N."/>
            <person name="Li Z."/>
            <person name="Van de Peer Y."/>
            <person name="Mizrachi E."/>
        </authorList>
    </citation>
    <scope>NUCLEOTIDE SEQUENCE</scope>
    <source>
        <tissue evidence="3">Young leaves</tissue>
    </source>
</reference>
<dbReference type="PANTHER" id="PTHR47926">
    <property type="entry name" value="PENTATRICOPEPTIDE REPEAT-CONTAINING PROTEIN"/>
    <property type="match status" value="1"/>
</dbReference>
<feature type="repeat" description="PPR" evidence="2">
    <location>
        <begin position="145"/>
        <end position="182"/>
    </location>
</feature>
<dbReference type="Pfam" id="PF13041">
    <property type="entry name" value="PPR_2"/>
    <property type="match status" value="1"/>
</dbReference>
<keyword evidence="4" id="KW-1185">Reference proteome</keyword>
<dbReference type="Proteomes" id="UP001141806">
    <property type="component" value="Unassembled WGS sequence"/>
</dbReference>
<dbReference type="Gene3D" id="1.25.40.10">
    <property type="entry name" value="Tetratricopeptide repeat domain"/>
    <property type="match status" value="3"/>
</dbReference>
<dbReference type="InterPro" id="IPR046960">
    <property type="entry name" value="PPR_At4g14850-like_plant"/>
</dbReference>
<feature type="repeat" description="PPR" evidence="2">
    <location>
        <begin position="350"/>
        <end position="384"/>
    </location>
</feature>
<dbReference type="EMBL" id="JAMYWD010000001">
    <property type="protein sequence ID" value="KAJ4980348.1"/>
    <property type="molecule type" value="Genomic_DNA"/>
</dbReference>
<sequence>MGFLQSTFLCNNIIHAYTENVTIDDAQKLFGEMTEPNVVSWTNLIFGYTQMGKLAQAVSLFRRMQEYNSGVGKEGHLPNCFTFGSILKGCTHTKDLQTGMQIHCAIVKFGFECDTFIGSTLVHMYGKCGQIEGSWRVFAQTQDRDVVTWTSMITGFANHMHPEFKNAAFVLFKDMIRNGIWPLGITFCSLAKVFQDPARLNQAKQVHGCLIKLGIEVDCQLGSSLIDMYGKCEGIEEAIRIFLRLDQKDVVSWTSLLVSYLNNGFYVEAIDVFCRMVVEKIPIDQFVIAGVVGVCSHLEKMASGKEVHAFAIRKGFISDVSVGNSIITFYGRWGDVKTAKNVFQSMEVQDAISWTALLACFTQTGFAEEALFLFQKMLRTSLSLPVFIITCAMRACSTIASLSVANQLHSRTIKHFHSMALSAWSSRVQGNIKLGKFAAEKILQMKPGDPSAYILLSSFHASMGMWDQKANVLMMMRDQNVRRQPSQSWIELQLMNNGFDNSVPICRSSNDELGELKKLDSFGRWMNKELGVETKKTGQLEYIMLEYIMPIG</sequence>
<evidence type="ECO:0000256" key="1">
    <source>
        <dbReference type="ARBA" id="ARBA00022737"/>
    </source>
</evidence>
<evidence type="ECO:0000313" key="4">
    <source>
        <dbReference type="Proteomes" id="UP001141806"/>
    </source>
</evidence>
<dbReference type="GO" id="GO:0003723">
    <property type="term" value="F:RNA binding"/>
    <property type="evidence" value="ECO:0007669"/>
    <property type="project" value="InterPro"/>
</dbReference>
<feature type="repeat" description="PPR" evidence="2">
    <location>
        <begin position="249"/>
        <end position="283"/>
    </location>
</feature>
<keyword evidence="1" id="KW-0677">Repeat</keyword>
<dbReference type="InterPro" id="IPR011990">
    <property type="entry name" value="TPR-like_helical_dom_sf"/>
</dbReference>
<comment type="caution">
    <text evidence="3">The sequence shown here is derived from an EMBL/GenBank/DDBJ whole genome shotgun (WGS) entry which is preliminary data.</text>
</comment>